<protein>
    <submittedName>
        <fullName evidence="3">Acyltransferase</fullName>
    </submittedName>
</protein>
<keyword evidence="1" id="KW-0812">Transmembrane</keyword>
<organism evidence="3 4">
    <name type="scientific">Sphingomonas naphthae</name>
    <dbReference type="NCBI Taxonomy" id="1813468"/>
    <lineage>
        <taxon>Bacteria</taxon>
        <taxon>Pseudomonadati</taxon>
        <taxon>Pseudomonadota</taxon>
        <taxon>Alphaproteobacteria</taxon>
        <taxon>Sphingomonadales</taxon>
        <taxon>Sphingomonadaceae</taxon>
        <taxon>Sphingomonas</taxon>
    </lineage>
</organism>
<dbReference type="Proteomes" id="UP001220395">
    <property type="component" value="Chromosome"/>
</dbReference>
<feature type="transmembrane region" description="Helical" evidence="1">
    <location>
        <begin position="110"/>
        <end position="131"/>
    </location>
</feature>
<feature type="transmembrane region" description="Helical" evidence="1">
    <location>
        <begin position="339"/>
        <end position="364"/>
    </location>
</feature>
<feature type="transmembrane region" description="Helical" evidence="1">
    <location>
        <begin position="297"/>
        <end position="319"/>
    </location>
</feature>
<name>A0ABY7TGA7_9SPHN</name>
<evidence type="ECO:0000313" key="3">
    <source>
        <dbReference type="EMBL" id="WCT71861.1"/>
    </source>
</evidence>
<feature type="transmembrane region" description="Helical" evidence="1">
    <location>
        <begin position="228"/>
        <end position="247"/>
    </location>
</feature>
<evidence type="ECO:0000313" key="4">
    <source>
        <dbReference type="Proteomes" id="UP001220395"/>
    </source>
</evidence>
<dbReference type="GO" id="GO:0016746">
    <property type="term" value="F:acyltransferase activity"/>
    <property type="evidence" value="ECO:0007669"/>
    <property type="project" value="UniProtKB-KW"/>
</dbReference>
<keyword evidence="3" id="KW-0808">Transferase</keyword>
<feature type="domain" description="Acyltransferase 3" evidence="2">
    <location>
        <begin position="24"/>
        <end position="344"/>
    </location>
</feature>
<feature type="transmembrane region" description="Helical" evidence="1">
    <location>
        <begin position="163"/>
        <end position="190"/>
    </location>
</feature>
<keyword evidence="4" id="KW-1185">Reference proteome</keyword>
<dbReference type="InterPro" id="IPR002656">
    <property type="entry name" value="Acyl_transf_3_dom"/>
</dbReference>
<dbReference type="EMBL" id="CP117411">
    <property type="protein sequence ID" value="WCT71861.1"/>
    <property type="molecule type" value="Genomic_DNA"/>
</dbReference>
<reference evidence="3 4" key="1">
    <citation type="submission" date="2023-02" db="EMBL/GenBank/DDBJ databases">
        <title>Genome sequence of Sphingomonas naphthae.</title>
        <authorList>
            <person name="Kim S."/>
            <person name="Heo J."/>
            <person name="Kwon S.-W."/>
        </authorList>
    </citation>
    <scope>NUCLEOTIDE SEQUENCE [LARGE SCALE GENOMIC DNA]</scope>
    <source>
        <strain evidence="3 4">KACC 18716</strain>
    </source>
</reference>
<evidence type="ECO:0000256" key="1">
    <source>
        <dbReference type="SAM" id="Phobius"/>
    </source>
</evidence>
<gene>
    <name evidence="3" type="ORF">PQ455_09355</name>
</gene>
<dbReference type="Pfam" id="PF01757">
    <property type="entry name" value="Acyl_transf_3"/>
    <property type="match status" value="1"/>
</dbReference>
<evidence type="ECO:0000259" key="2">
    <source>
        <dbReference type="Pfam" id="PF01757"/>
    </source>
</evidence>
<dbReference type="RefSeq" id="WP_273685808.1">
    <property type="nucleotide sequence ID" value="NZ_CP117411.1"/>
</dbReference>
<feature type="transmembrane region" description="Helical" evidence="1">
    <location>
        <begin position="267"/>
        <end position="285"/>
    </location>
</feature>
<keyword evidence="3" id="KW-0012">Acyltransferase</keyword>
<sequence>MSAAPISATEAPNGAAARDFTSPAIRIARVMCITGIVYVHAWTGLAGGDIAAANNSAQGALRWGLIELLGRSAVPLLGMISGWLVAGSVLRRGYGSFIGGKARTILAPMVVWNAIAILLVGGAGTLGILMAPTISSAHWVFDELFCLWTPDDINVQMSFLRDLFVCMAMAPLIARLPRAALVAIAVLAAAWSISGFSFLLLLRPQILLFFTIGMLARRSDAPQRLASAPLLALALPYVLLAAAKIGLEISGYADMAEHRLPMATLDQIFRLTTALFFWSIAWRVAQSRLSAPILKIEPFAFLMFCAHLILIWFGGPFVGNVTGRMGSPLYPAFLLLQPVLVWIAAIGIGKALMAVSPAAAKLLSGGRLTAEPRRYRLPRLRPSPAAS</sequence>
<accession>A0ABY7TGA7</accession>
<keyword evidence="1" id="KW-1133">Transmembrane helix</keyword>
<proteinExistence type="predicted"/>
<feature type="transmembrane region" description="Helical" evidence="1">
    <location>
        <begin position="68"/>
        <end position="90"/>
    </location>
</feature>
<keyword evidence="1" id="KW-0472">Membrane</keyword>